<dbReference type="WBParaSite" id="MBELARI_LOCUS12764">
    <property type="protein sequence ID" value="MBELARI_LOCUS12764"/>
    <property type="gene ID" value="MBELARI_LOCUS12764"/>
</dbReference>
<feature type="region of interest" description="Disordered" evidence="1">
    <location>
        <begin position="118"/>
        <end position="144"/>
    </location>
</feature>
<dbReference type="AlphaFoldDB" id="A0AAF3EFL1"/>
<evidence type="ECO:0000313" key="2">
    <source>
        <dbReference type="Proteomes" id="UP000887575"/>
    </source>
</evidence>
<proteinExistence type="predicted"/>
<evidence type="ECO:0000256" key="1">
    <source>
        <dbReference type="SAM" id="MobiDB-lite"/>
    </source>
</evidence>
<accession>A0AAF3EFL1</accession>
<evidence type="ECO:0000313" key="4">
    <source>
        <dbReference type="WBParaSite" id="MBELARI_LOCUS1397"/>
    </source>
</evidence>
<organism evidence="2 3">
    <name type="scientific">Mesorhabditis belari</name>
    <dbReference type="NCBI Taxonomy" id="2138241"/>
    <lineage>
        <taxon>Eukaryota</taxon>
        <taxon>Metazoa</taxon>
        <taxon>Ecdysozoa</taxon>
        <taxon>Nematoda</taxon>
        <taxon>Chromadorea</taxon>
        <taxon>Rhabditida</taxon>
        <taxon>Rhabditina</taxon>
        <taxon>Rhabditomorpha</taxon>
        <taxon>Rhabditoidea</taxon>
        <taxon>Rhabditidae</taxon>
        <taxon>Mesorhabditinae</taxon>
        <taxon>Mesorhabditis</taxon>
    </lineage>
</organism>
<protein>
    <submittedName>
        <fullName evidence="3 4">Uncharacterized protein</fullName>
    </submittedName>
</protein>
<sequence>MPDSREPLSSAITGPQFISFNYVWPVKISLRTISVDDSVILHVSPKFATVYDHVSFQWSLKIHGTTGGLCSDEEIDSEAYPDENVPDPANYVAVELYYVDGPVNQIDVNAKFSISINPGKEPKEKTNGSRVEESEFSLRIPFDR</sequence>
<dbReference type="WBParaSite" id="MBELARI_LOCUS1397">
    <property type="protein sequence ID" value="MBELARI_LOCUS1397"/>
    <property type="gene ID" value="MBELARI_LOCUS1397"/>
</dbReference>
<keyword evidence="2" id="KW-1185">Reference proteome</keyword>
<name>A0AAF3EFL1_9BILA</name>
<reference evidence="3 4" key="1">
    <citation type="submission" date="2024-02" db="UniProtKB">
        <authorList>
            <consortium name="WormBaseParasite"/>
        </authorList>
    </citation>
    <scope>IDENTIFICATION</scope>
</reference>
<feature type="compositionally biased region" description="Basic and acidic residues" evidence="1">
    <location>
        <begin position="120"/>
        <end position="133"/>
    </location>
</feature>
<dbReference type="Proteomes" id="UP000887575">
    <property type="component" value="Unassembled WGS sequence"/>
</dbReference>
<evidence type="ECO:0000313" key="3">
    <source>
        <dbReference type="WBParaSite" id="MBELARI_LOCUS12764"/>
    </source>
</evidence>